<comment type="caution">
    <text evidence="1">The sequence shown here is derived from an EMBL/GenBank/DDBJ whole genome shotgun (WGS) entry which is preliminary data.</text>
</comment>
<sequence>MKKVTIIFCIIILGACACKKEATAKEEKKYYKNPTKLTLNDFKGDTLAYVQTKILDNKEYYIGKKFEVLLNDLNIPINNFLFSEDDNNIASVSSTIFLIYDGFEIKNKLTRGEIPVNLVVRWNPPLKAEDLKKLNGEMGKRGEWNPKNEAYFREQIVENIVKTDYNLEKYKKK</sequence>
<accession>A0ABS8MI26</accession>
<dbReference type="EMBL" id="JAJJMM010000001">
    <property type="protein sequence ID" value="MCC9065013.1"/>
    <property type="molecule type" value="Genomic_DNA"/>
</dbReference>
<dbReference type="RefSeq" id="WP_147424204.1">
    <property type="nucleotide sequence ID" value="NZ_JAJJMM010000001.1"/>
</dbReference>
<dbReference type="PROSITE" id="PS51257">
    <property type="entry name" value="PROKAR_LIPOPROTEIN"/>
    <property type="match status" value="1"/>
</dbReference>
<evidence type="ECO:0000313" key="2">
    <source>
        <dbReference type="Proteomes" id="UP001430679"/>
    </source>
</evidence>
<name>A0ABS8MI26_9FLAO</name>
<protein>
    <recommendedName>
        <fullName evidence="3">Lipoprotein</fullName>
    </recommendedName>
</protein>
<organism evidence="1 2">
    <name type="scientific">Flavobacterium piscisymbiosum</name>
    <dbReference type="NCBI Taxonomy" id="2893753"/>
    <lineage>
        <taxon>Bacteria</taxon>
        <taxon>Pseudomonadati</taxon>
        <taxon>Bacteroidota</taxon>
        <taxon>Flavobacteriia</taxon>
        <taxon>Flavobacteriales</taxon>
        <taxon>Flavobacteriaceae</taxon>
        <taxon>Flavobacterium</taxon>
    </lineage>
</organism>
<dbReference type="Proteomes" id="UP001430679">
    <property type="component" value="Unassembled WGS sequence"/>
</dbReference>
<proteinExistence type="predicted"/>
<evidence type="ECO:0008006" key="3">
    <source>
        <dbReference type="Google" id="ProtNLM"/>
    </source>
</evidence>
<reference evidence="1" key="1">
    <citation type="submission" date="2021-11" db="EMBL/GenBank/DDBJ databases">
        <title>Description of novel Flavobacterium species.</title>
        <authorList>
            <person name="Saticioglu I.B."/>
            <person name="Ay H."/>
            <person name="Altun S."/>
            <person name="Duman M."/>
        </authorList>
    </citation>
    <scope>NUCLEOTIDE SEQUENCE</scope>
    <source>
        <strain evidence="1">F-30</strain>
    </source>
</reference>
<gene>
    <name evidence="1" type="ORF">LNP81_18570</name>
</gene>
<keyword evidence="2" id="KW-1185">Reference proteome</keyword>
<evidence type="ECO:0000313" key="1">
    <source>
        <dbReference type="EMBL" id="MCC9065013.1"/>
    </source>
</evidence>